<evidence type="ECO:0000256" key="1">
    <source>
        <dbReference type="SAM" id="MobiDB-lite"/>
    </source>
</evidence>
<reference evidence="2 3" key="1">
    <citation type="journal article" date="2023" name="bioRxiv">
        <title>High-quality genome assemblies of four members of thePodospora anserinaspecies complex.</title>
        <authorList>
            <person name="Ament-Velasquez S.L."/>
            <person name="Vogan A.A."/>
            <person name="Wallerman O."/>
            <person name="Hartmann F."/>
            <person name="Gautier V."/>
            <person name="Silar P."/>
            <person name="Giraud T."/>
            <person name="Johannesson H."/>
        </authorList>
    </citation>
    <scope>NUCLEOTIDE SEQUENCE [LARGE SCALE GENOMIC DNA]</scope>
    <source>
        <strain evidence="2 3">CBS 415.72m</strain>
    </source>
</reference>
<keyword evidence="3" id="KW-1185">Reference proteome</keyword>
<feature type="region of interest" description="Disordered" evidence="1">
    <location>
        <begin position="27"/>
        <end position="74"/>
    </location>
</feature>
<sequence length="74" mass="7874">MAGKQEENRATVTGGWKQLSGGTLLVQCRGPVPPTTSGQLKRGSHHQPPLFFGAWPLLGGNGNATQPKNTRPRV</sequence>
<protein>
    <submittedName>
        <fullName evidence="2">Uncharacterized protein</fullName>
    </submittedName>
</protein>
<gene>
    <name evidence="2" type="ORF">QC762_0015240</name>
</gene>
<proteinExistence type="predicted"/>
<evidence type="ECO:0000313" key="2">
    <source>
        <dbReference type="EMBL" id="KAK4660073.1"/>
    </source>
</evidence>
<dbReference type="GeneID" id="87902516"/>
<name>A0ABR0GWE8_9PEZI</name>
<accession>A0ABR0GWE8</accession>
<dbReference type="EMBL" id="JAFFHA010000001">
    <property type="protein sequence ID" value="KAK4660073.1"/>
    <property type="molecule type" value="Genomic_DNA"/>
</dbReference>
<dbReference type="RefSeq" id="XP_062749043.1">
    <property type="nucleotide sequence ID" value="XM_062883006.1"/>
</dbReference>
<dbReference type="Proteomes" id="UP001323405">
    <property type="component" value="Unassembled WGS sequence"/>
</dbReference>
<organism evidence="2 3">
    <name type="scientific">Podospora pseudocomata</name>
    <dbReference type="NCBI Taxonomy" id="2093779"/>
    <lineage>
        <taxon>Eukaryota</taxon>
        <taxon>Fungi</taxon>
        <taxon>Dikarya</taxon>
        <taxon>Ascomycota</taxon>
        <taxon>Pezizomycotina</taxon>
        <taxon>Sordariomycetes</taxon>
        <taxon>Sordariomycetidae</taxon>
        <taxon>Sordariales</taxon>
        <taxon>Podosporaceae</taxon>
        <taxon>Podospora</taxon>
    </lineage>
</organism>
<evidence type="ECO:0000313" key="3">
    <source>
        <dbReference type="Proteomes" id="UP001323405"/>
    </source>
</evidence>
<feature type="compositionally biased region" description="Polar residues" evidence="1">
    <location>
        <begin position="63"/>
        <end position="74"/>
    </location>
</feature>
<comment type="caution">
    <text evidence="2">The sequence shown here is derived from an EMBL/GenBank/DDBJ whole genome shotgun (WGS) entry which is preliminary data.</text>
</comment>